<dbReference type="GO" id="GO:0005886">
    <property type="term" value="C:plasma membrane"/>
    <property type="evidence" value="ECO:0007669"/>
    <property type="project" value="UniProtKB-SubCell"/>
</dbReference>
<dbReference type="PANTHER" id="PTHR30151:SF38">
    <property type="entry name" value="ALIPHATIC SULFONATES TRANSPORT PERMEASE PROTEIN SSUC-RELATED"/>
    <property type="match status" value="1"/>
</dbReference>
<dbReference type="GO" id="GO:0042918">
    <property type="term" value="P:alkanesulfonate transmembrane transport"/>
    <property type="evidence" value="ECO:0007669"/>
    <property type="project" value="UniProtKB-ARBA"/>
</dbReference>
<evidence type="ECO:0000256" key="5">
    <source>
        <dbReference type="ARBA" id="ARBA00022692"/>
    </source>
</evidence>
<dbReference type="STRING" id="1208324.P73_4081"/>
<dbReference type="SUPFAM" id="SSF161098">
    <property type="entry name" value="MetI-like"/>
    <property type="match status" value="1"/>
</dbReference>
<dbReference type="Pfam" id="PF00528">
    <property type="entry name" value="BPD_transp_1"/>
    <property type="match status" value="1"/>
</dbReference>
<dbReference type="InterPro" id="IPR000515">
    <property type="entry name" value="MetI-like"/>
</dbReference>
<keyword evidence="7 9" id="KW-0472">Membrane</keyword>
<dbReference type="Gene3D" id="1.10.3720.10">
    <property type="entry name" value="MetI-like"/>
    <property type="match status" value="1"/>
</dbReference>
<protein>
    <submittedName>
        <fullName evidence="11">Binding-protein-dependent transport system inner membrane protein</fullName>
    </submittedName>
</protein>
<proteinExistence type="inferred from homology"/>
<reference evidence="11 12" key="1">
    <citation type="journal article" date="2014" name="Int. J. Syst. Evol. Microbiol.">
        <title>Celeribacter indicus sp. nov., a polycyclic aromatic hydrocarbon-degrading bacterium from deep-sea sediment and reclassification of Huaishuia halophila as Celeribacter halophilus comb. nov.</title>
        <authorList>
            <person name="Lai Q."/>
            <person name="Cao J."/>
            <person name="Yuan J."/>
            <person name="Li F."/>
            <person name="Shao Z."/>
        </authorList>
    </citation>
    <scope>NUCLEOTIDE SEQUENCE [LARGE SCALE GENOMIC DNA]</scope>
    <source>
        <strain evidence="11">P73</strain>
    </source>
</reference>
<dbReference type="CDD" id="cd06261">
    <property type="entry name" value="TM_PBP2"/>
    <property type="match status" value="1"/>
</dbReference>
<dbReference type="InterPro" id="IPR035906">
    <property type="entry name" value="MetI-like_sf"/>
</dbReference>
<evidence type="ECO:0000256" key="8">
    <source>
        <dbReference type="ARBA" id="ARBA00056719"/>
    </source>
</evidence>
<dbReference type="HOGENOM" id="CLU_046113_1_2_5"/>
<evidence type="ECO:0000313" key="11">
    <source>
        <dbReference type="EMBL" id="AJE48796.1"/>
    </source>
</evidence>
<evidence type="ECO:0000256" key="3">
    <source>
        <dbReference type="ARBA" id="ARBA00022448"/>
    </source>
</evidence>
<keyword evidence="6 9" id="KW-1133">Transmembrane helix</keyword>
<evidence type="ECO:0000259" key="10">
    <source>
        <dbReference type="PROSITE" id="PS50928"/>
    </source>
</evidence>
<evidence type="ECO:0000256" key="9">
    <source>
        <dbReference type="RuleBase" id="RU363032"/>
    </source>
</evidence>
<dbReference type="Proteomes" id="UP000031521">
    <property type="component" value="Chromosome"/>
</dbReference>
<gene>
    <name evidence="11" type="ORF">P73_4081</name>
</gene>
<comment type="function">
    <text evidence="8">Probably part of an ABC transporter complex. Probably responsible for the translocation of the substrate across the membrane.</text>
</comment>
<feature type="transmembrane region" description="Helical" evidence="9">
    <location>
        <begin position="76"/>
        <end position="97"/>
    </location>
</feature>
<evidence type="ECO:0000313" key="12">
    <source>
        <dbReference type="Proteomes" id="UP000031521"/>
    </source>
</evidence>
<keyword evidence="4" id="KW-1003">Cell membrane</keyword>
<sequence>MSLSAPRRRAVGGWLRGLSLRAAVVFGVLAFWQVAGYYGVIPATTLPAFTDVMRALADLITSGDLSEALPISLQRALLGFTIGSAIGVFLGVFSGLWKIDEEIVDAPMQIFRAIPFIALLPLFITWFGIGELSKIILIIFATIFPAYINTYGGVRNVDRKLVESARVFELSPPQIALRVILPTSLPSVIVGLRYSSSTALLALVVSEQLNATSGIGYLLMTANQQQHSAIVIALVIVYAMLGIMLDGIWRLFERLSLPWRADVRV</sequence>
<keyword evidence="12" id="KW-1185">Reference proteome</keyword>
<evidence type="ECO:0000256" key="1">
    <source>
        <dbReference type="ARBA" id="ARBA00004651"/>
    </source>
</evidence>
<comment type="similarity">
    <text evidence="2 9">Belongs to the binding-protein-dependent transport system permease family.</text>
</comment>
<keyword evidence="5 9" id="KW-0812">Transmembrane</keyword>
<comment type="subcellular location">
    <subcellularLocation>
        <location evidence="1 9">Cell membrane</location>
        <topology evidence="1 9">Multi-pass membrane protein</topology>
    </subcellularLocation>
</comment>
<evidence type="ECO:0000256" key="2">
    <source>
        <dbReference type="ARBA" id="ARBA00009306"/>
    </source>
</evidence>
<feature type="transmembrane region" description="Helical" evidence="9">
    <location>
        <begin position="109"/>
        <end position="129"/>
    </location>
</feature>
<feature type="transmembrane region" description="Helical" evidence="9">
    <location>
        <begin position="135"/>
        <end position="154"/>
    </location>
</feature>
<feature type="transmembrane region" description="Helical" evidence="9">
    <location>
        <begin position="20"/>
        <end position="40"/>
    </location>
</feature>
<dbReference type="FunFam" id="1.10.3720.10:FF:000003">
    <property type="entry name" value="Aliphatic sulfonate ABC transporter permease"/>
    <property type="match status" value="1"/>
</dbReference>
<evidence type="ECO:0000256" key="7">
    <source>
        <dbReference type="ARBA" id="ARBA00023136"/>
    </source>
</evidence>
<evidence type="ECO:0000256" key="4">
    <source>
        <dbReference type="ARBA" id="ARBA00022475"/>
    </source>
</evidence>
<evidence type="ECO:0000256" key="6">
    <source>
        <dbReference type="ARBA" id="ARBA00022989"/>
    </source>
</evidence>
<dbReference type="KEGG" id="cid:P73_4081"/>
<name>A0A0B5E6Y7_9RHOB</name>
<feature type="domain" description="ABC transmembrane type-1" evidence="10">
    <location>
        <begin position="69"/>
        <end position="249"/>
    </location>
</feature>
<dbReference type="EMBL" id="CP004393">
    <property type="protein sequence ID" value="AJE48796.1"/>
    <property type="molecule type" value="Genomic_DNA"/>
</dbReference>
<keyword evidence="3 9" id="KW-0813">Transport</keyword>
<organism evidence="11 12">
    <name type="scientific">Celeribacter indicus</name>
    <dbReference type="NCBI Taxonomy" id="1208324"/>
    <lineage>
        <taxon>Bacteria</taxon>
        <taxon>Pseudomonadati</taxon>
        <taxon>Pseudomonadota</taxon>
        <taxon>Alphaproteobacteria</taxon>
        <taxon>Rhodobacterales</taxon>
        <taxon>Roseobacteraceae</taxon>
        <taxon>Celeribacter</taxon>
    </lineage>
</organism>
<accession>A0A0B5E6Y7</accession>
<dbReference type="PANTHER" id="PTHR30151">
    <property type="entry name" value="ALKANE SULFONATE ABC TRANSPORTER-RELATED, MEMBRANE SUBUNIT"/>
    <property type="match status" value="1"/>
</dbReference>
<dbReference type="AlphaFoldDB" id="A0A0B5E6Y7"/>
<dbReference type="PROSITE" id="PS50928">
    <property type="entry name" value="ABC_TM1"/>
    <property type="match status" value="1"/>
</dbReference>
<feature type="transmembrane region" description="Helical" evidence="9">
    <location>
        <begin position="231"/>
        <end position="252"/>
    </location>
</feature>